<comment type="caution">
    <text evidence="3">The sequence shown here is derived from an EMBL/GenBank/DDBJ whole genome shotgun (WGS) entry which is preliminary data.</text>
</comment>
<proteinExistence type="predicted"/>
<dbReference type="OrthoDB" id="7484571at2759"/>
<dbReference type="EMBL" id="CAJQZP010001624">
    <property type="protein sequence ID" value="CAG5057192.1"/>
    <property type="molecule type" value="Genomic_DNA"/>
</dbReference>
<feature type="compositionally biased region" description="Polar residues" evidence="2">
    <location>
        <begin position="1"/>
        <end position="10"/>
    </location>
</feature>
<keyword evidence="1" id="KW-0175">Coiled coil</keyword>
<reference evidence="3" key="1">
    <citation type="submission" date="2021-04" db="EMBL/GenBank/DDBJ databases">
        <authorList>
            <person name="Tunstrom K."/>
        </authorList>
    </citation>
    <scope>NUCLEOTIDE SEQUENCE</scope>
</reference>
<feature type="coiled-coil region" evidence="1">
    <location>
        <begin position="80"/>
        <end position="128"/>
    </location>
</feature>
<dbReference type="AlphaFoldDB" id="A0A8S3Y8J2"/>
<dbReference type="Proteomes" id="UP000691718">
    <property type="component" value="Unassembled WGS sequence"/>
</dbReference>
<protein>
    <submittedName>
        <fullName evidence="3">(apollo) hypothetical protein</fullName>
    </submittedName>
</protein>
<name>A0A8S3Y8J2_PARAO</name>
<evidence type="ECO:0000256" key="2">
    <source>
        <dbReference type="SAM" id="MobiDB-lite"/>
    </source>
</evidence>
<evidence type="ECO:0000313" key="3">
    <source>
        <dbReference type="EMBL" id="CAG5057192.1"/>
    </source>
</evidence>
<feature type="coiled-coil region" evidence="1">
    <location>
        <begin position="183"/>
        <end position="210"/>
    </location>
</feature>
<feature type="region of interest" description="Disordered" evidence="2">
    <location>
        <begin position="1"/>
        <end position="28"/>
    </location>
</feature>
<evidence type="ECO:0000256" key="1">
    <source>
        <dbReference type="SAM" id="Coils"/>
    </source>
</evidence>
<gene>
    <name evidence="3" type="ORF">PAPOLLO_LOCUS27059</name>
</gene>
<evidence type="ECO:0000313" key="4">
    <source>
        <dbReference type="Proteomes" id="UP000691718"/>
    </source>
</evidence>
<accession>A0A8S3Y8J2</accession>
<organism evidence="3 4">
    <name type="scientific">Parnassius apollo</name>
    <name type="common">Apollo butterfly</name>
    <name type="synonym">Papilio apollo</name>
    <dbReference type="NCBI Taxonomy" id="110799"/>
    <lineage>
        <taxon>Eukaryota</taxon>
        <taxon>Metazoa</taxon>
        <taxon>Ecdysozoa</taxon>
        <taxon>Arthropoda</taxon>
        <taxon>Hexapoda</taxon>
        <taxon>Insecta</taxon>
        <taxon>Pterygota</taxon>
        <taxon>Neoptera</taxon>
        <taxon>Endopterygota</taxon>
        <taxon>Lepidoptera</taxon>
        <taxon>Glossata</taxon>
        <taxon>Ditrysia</taxon>
        <taxon>Papilionoidea</taxon>
        <taxon>Papilionidae</taxon>
        <taxon>Parnassiinae</taxon>
        <taxon>Parnassini</taxon>
        <taxon>Parnassius</taxon>
        <taxon>Parnassius</taxon>
    </lineage>
</organism>
<keyword evidence="4" id="KW-1185">Reference proteome</keyword>
<sequence length="215" mass="24342">MSTGQSTPTGDPSYVTFRKKYSHSSSGNMTPTTVVAKMSESPINDSHILTTLHSSDDSQATPSQILSRSFDFTITDSITVQEMKDTINNLRSEITSTQNELDNTIIENKDLRRQITKLTQENNLLKTLCQSPINDIQMKHQNIIKEKNIHSAHFKVLYSPTASTPSKLSERKKIEKVFDAEIAIILKQRISELENQLKSAENEIKILNEKIHQKI</sequence>